<feature type="compositionally biased region" description="Polar residues" evidence="1">
    <location>
        <begin position="620"/>
        <end position="629"/>
    </location>
</feature>
<feature type="compositionally biased region" description="Basic and acidic residues" evidence="1">
    <location>
        <begin position="585"/>
        <end position="601"/>
    </location>
</feature>
<dbReference type="AlphaFoldDB" id="A0A5M8PM49"/>
<comment type="caution">
    <text evidence="2">The sequence shown here is derived from an EMBL/GenBank/DDBJ whole genome shotgun (WGS) entry which is preliminary data.</text>
</comment>
<gene>
    <name evidence="2" type="ORF">FRX48_06562</name>
</gene>
<feature type="compositionally biased region" description="Polar residues" evidence="1">
    <location>
        <begin position="518"/>
        <end position="545"/>
    </location>
</feature>
<accession>A0A5M8PM49</accession>
<evidence type="ECO:0000313" key="2">
    <source>
        <dbReference type="EMBL" id="KAA6409948.1"/>
    </source>
</evidence>
<feature type="region of interest" description="Disordered" evidence="1">
    <location>
        <begin position="617"/>
        <end position="636"/>
    </location>
</feature>
<protein>
    <submittedName>
        <fullName evidence="2">Uncharacterized protein</fullName>
    </submittedName>
</protein>
<dbReference type="OrthoDB" id="10265971at2759"/>
<feature type="region of interest" description="Disordered" evidence="1">
    <location>
        <begin position="435"/>
        <end position="491"/>
    </location>
</feature>
<evidence type="ECO:0000313" key="3">
    <source>
        <dbReference type="Proteomes" id="UP000324767"/>
    </source>
</evidence>
<feature type="region of interest" description="Disordered" evidence="1">
    <location>
        <begin position="575"/>
        <end position="612"/>
    </location>
</feature>
<reference evidence="2 3" key="1">
    <citation type="submission" date="2019-09" db="EMBL/GenBank/DDBJ databases">
        <title>The hologenome of the rock-dwelling lichen Lasallia pustulata.</title>
        <authorList>
            <person name="Greshake Tzovaras B."/>
            <person name="Segers F."/>
            <person name="Bicker A."/>
            <person name="Dal Grande F."/>
            <person name="Otte J."/>
            <person name="Hankeln T."/>
            <person name="Schmitt I."/>
            <person name="Ebersberger I."/>
        </authorList>
    </citation>
    <scope>NUCLEOTIDE SEQUENCE [LARGE SCALE GENOMIC DNA]</scope>
    <source>
        <strain evidence="2">A1-1</strain>
    </source>
</reference>
<sequence length="1016" mass="112490">MTNENVQYVLSSVYRFSPEGAKNVEESFESTPEGRDALCRYDASMNQFTFQCSRDGGDEAFSTFIATVKNYIEVEDQREEDIAEVVMRVERIPETILNEPEYFEDDAISTLEATSHGLTRQASEEAFPDSTPTPPYGKIEVNNGEYGVPRGDQDSDLIGNLHAKTVTQTWKPSDWNESTKSLLCSDMIGKVAKLTRCGIQLRPEQRSVKLTGEVYEAVQRAVSKLVVLTEASYCKDTSVLFFDFQISEKDLDTRLQFIPLQKDIRRLRTTLINLGSPLISVLPDLLVLVLLKRDANSQYMMIPDQKRKRLESLNTHCRIWPPAFEHKQRGHERLMLTSSTLASTSSSGDRSTMHEHLPHSVAALVEKWREEVTVLSVHGSHNVAPNTQLEFERGRGSSVTENFSTFTKPAAPQKRTYGLKRVPKGMPPEVAKESGFRATAPAVSDSMSQHSSLAAVEGNPNFHNRGSSPDARLPGMPDLTHSPEGANNITTSTSTQCVASTTLAHGNMTPTSPPVPGSSAQLPTRSLGGSDQENSPARSGNSNPLWKTHVMHSERTGDLLDFSAAARKMSNVQSRMLPQARNAVRKSEIRRPVSQRTDIRSGKAANESLQIADEIESRTAKNTMNQQKVPSGEDAAHGDAAVTKSFEAAAVNMLMLARSCTGNVTLEVDIGRILIQPQDVAQDYRKGIFTAHEWSYVFPSGQEAGFRETMFSDMITTSWVDAEFILDLKFSSGRRMFEETPHRVKVVYEFICSSRLSREGSQVIVEVQDDGKYQVRSLPKVLGALNYHFPKRMWDARLALTTASLITDDSVGLPAGGTIEEITTDGRLVKAAKAIVDNLYVPPGEKVLDFYTKTVNKDKTPNKDLKIEAVLLRRESCHRSTANVHLNLRLTEIQNLVIQCPTDRKYSLHAFSQPPEEMVKDNRLWWTASLSSDEAEATFKENVHLELGELAAWTPEILVNGGVIRNLSDLAQEVVTRIDNVGYGNKGPYIEPTKQTTVAGTVTASTAGAGAQAGFW</sequence>
<evidence type="ECO:0000256" key="1">
    <source>
        <dbReference type="SAM" id="MobiDB-lite"/>
    </source>
</evidence>
<dbReference type="EMBL" id="VXIT01000010">
    <property type="protein sequence ID" value="KAA6409948.1"/>
    <property type="molecule type" value="Genomic_DNA"/>
</dbReference>
<proteinExistence type="predicted"/>
<feature type="region of interest" description="Disordered" evidence="1">
    <location>
        <begin position="504"/>
        <end position="545"/>
    </location>
</feature>
<dbReference type="Proteomes" id="UP000324767">
    <property type="component" value="Unassembled WGS sequence"/>
</dbReference>
<organism evidence="2 3">
    <name type="scientific">Lasallia pustulata</name>
    <dbReference type="NCBI Taxonomy" id="136370"/>
    <lineage>
        <taxon>Eukaryota</taxon>
        <taxon>Fungi</taxon>
        <taxon>Dikarya</taxon>
        <taxon>Ascomycota</taxon>
        <taxon>Pezizomycotina</taxon>
        <taxon>Lecanoromycetes</taxon>
        <taxon>OSLEUM clade</taxon>
        <taxon>Umbilicariomycetidae</taxon>
        <taxon>Umbilicariales</taxon>
        <taxon>Umbilicariaceae</taxon>
        <taxon>Lasallia</taxon>
    </lineage>
</organism>
<name>A0A5M8PM49_9LECA</name>